<keyword evidence="2" id="KW-0418">Kinase</keyword>
<reference evidence="2 3" key="1">
    <citation type="submission" date="2016-10" db="EMBL/GenBank/DDBJ databases">
        <authorList>
            <person name="de Groot N.N."/>
        </authorList>
    </citation>
    <scope>NUCLEOTIDE SEQUENCE [LARGE SCALE GENOMIC DNA]</scope>
    <source>
        <strain evidence="2 3">CPCC 202699</strain>
    </source>
</reference>
<keyword evidence="3" id="KW-1185">Reference proteome</keyword>
<gene>
    <name evidence="2" type="ORF">SAMN05421504_107221</name>
</gene>
<dbReference type="GO" id="GO:0016301">
    <property type="term" value="F:kinase activity"/>
    <property type="evidence" value="ECO:0007669"/>
    <property type="project" value="UniProtKB-KW"/>
</dbReference>
<comment type="similarity">
    <text evidence="1">Belongs to the ROK (NagC/XylR) family.</text>
</comment>
<name>A0A1H3NBJ8_9PSEU</name>
<dbReference type="InterPro" id="IPR036388">
    <property type="entry name" value="WH-like_DNA-bd_sf"/>
</dbReference>
<dbReference type="SUPFAM" id="SSF46785">
    <property type="entry name" value="Winged helix' DNA-binding domain"/>
    <property type="match status" value="1"/>
</dbReference>
<dbReference type="OrthoDB" id="3189808at2"/>
<dbReference type="Proteomes" id="UP000199515">
    <property type="component" value="Unassembled WGS sequence"/>
</dbReference>
<evidence type="ECO:0000313" key="2">
    <source>
        <dbReference type="EMBL" id="SDY86277.1"/>
    </source>
</evidence>
<keyword evidence="2" id="KW-0808">Transferase</keyword>
<dbReference type="Gene3D" id="1.10.10.10">
    <property type="entry name" value="Winged helix-like DNA-binding domain superfamily/Winged helix DNA-binding domain"/>
    <property type="match status" value="1"/>
</dbReference>
<dbReference type="Pfam" id="PF00480">
    <property type="entry name" value="ROK"/>
    <property type="match status" value="1"/>
</dbReference>
<organism evidence="2 3">
    <name type="scientific">Amycolatopsis xylanica</name>
    <dbReference type="NCBI Taxonomy" id="589385"/>
    <lineage>
        <taxon>Bacteria</taxon>
        <taxon>Bacillati</taxon>
        <taxon>Actinomycetota</taxon>
        <taxon>Actinomycetes</taxon>
        <taxon>Pseudonocardiales</taxon>
        <taxon>Pseudonocardiaceae</taxon>
        <taxon>Amycolatopsis</taxon>
    </lineage>
</organism>
<dbReference type="STRING" id="589385.SAMN05421504_107221"/>
<dbReference type="PANTHER" id="PTHR18964">
    <property type="entry name" value="ROK (REPRESSOR, ORF, KINASE) FAMILY"/>
    <property type="match status" value="1"/>
</dbReference>
<dbReference type="PANTHER" id="PTHR18964:SF173">
    <property type="entry name" value="GLUCOKINASE"/>
    <property type="match status" value="1"/>
</dbReference>
<dbReference type="PROSITE" id="PS01125">
    <property type="entry name" value="ROK"/>
    <property type="match status" value="1"/>
</dbReference>
<protein>
    <submittedName>
        <fullName evidence="2">Sugar kinase of the NBD/HSP70 family, may contain an N-terminal HTH domain</fullName>
    </submittedName>
</protein>
<dbReference type="Gene3D" id="3.30.420.40">
    <property type="match status" value="2"/>
</dbReference>
<dbReference type="RefSeq" id="WP_091294623.1">
    <property type="nucleotide sequence ID" value="NZ_FNON01000007.1"/>
</dbReference>
<dbReference type="InterPro" id="IPR036390">
    <property type="entry name" value="WH_DNA-bd_sf"/>
</dbReference>
<dbReference type="EMBL" id="FNON01000007">
    <property type="protein sequence ID" value="SDY86277.1"/>
    <property type="molecule type" value="Genomic_DNA"/>
</dbReference>
<sequence length="386" mass="40056">MTTTSAGELLHLVRTGQATTRKALQARTGLSRSTLTGRLDALQAAGWLAESGQEDSTGGRPARQLRFDDQHAVVLAASVDTMHAEAALTDLSGRRLARRAGALRVADGPVAVLDKIVQWFRGLLAESGRNAREACGIGLSVPGPVDFASGRTIQPPIMPGWDAFDIPAYLTERFGVPVFVDNDANLMALGTQRTHYAGCAAFALVKVSTGIGAGLIFDGQVYRGIDGGAGDIGHVRVPGDAESRCMCGSIGCLAAVASGGALAAKLTEAGFPTASGSSVRERVNAGEPVAVRLTRIAGRQVGEVLSTVVCVLNPGVLVLAGDLAEPHFATGVREVLLQRALPRATQRLRIDLGRRGDGAAVTGACSMVVENVFSAEAVDARLAAMR</sequence>
<evidence type="ECO:0000313" key="3">
    <source>
        <dbReference type="Proteomes" id="UP000199515"/>
    </source>
</evidence>
<dbReference type="InterPro" id="IPR000600">
    <property type="entry name" value="ROK"/>
</dbReference>
<dbReference type="InterPro" id="IPR049874">
    <property type="entry name" value="ROK_cs"/>
</dbReference>
<dbReference type="SUPFAM" id="SSF53067">
    <property type="entry name" value="Actin-like ATPase domain"/>
    <property type="match status" value="1"/>
</dbReference>
<proteinExistence type="inferred from homology"/>
<accession>A0A1H3NBJ8</accession>
<dbReference type="InterPro" id="IPR043129">
    <property type="entry name" value="ATPase_NBD"/>
</dbReference>
<dbReference type="AlphaFoldDB" id="A0A1H3NBJ8"/>
<evidence type="ECO:0000256" key="1">
    <source>
        <dbReference type="ARBA" id="ARBA00006479"/>
    </source>
</evidence>